<evidence type="ECO:0000313" key="4">
    <source>
        <dbReference type="Proteomes" id="UP000220045"/>
    </source>
</evidence>
<reference evidence="3 4" key="1">
    <citation type="submission" date="2017-09" db="EMBL/GenBank/DDBJ databases">
        <title>Large-scale bioinformatics analysis of Bacillus genomes uncovers conserved roles of natural products in bacterial physiology.</title>
        <authorList>
            <consortium name="Agbiome Team Llc"/>
            <person name="Bleich R.M."/>
            <person name="Grubbs K.J."/>
            <person name="Santa Maria K.C."/>
            <person name="Allen S.E."/>
            <person name="Farag S."/>
            <person name="Shank E.A."/>
            <person name="Bowers A."/>
        </authorList>
    </citation>
    <scope>NUCLEOTIDE SEQUENCE [LARGE SCALE GENOMIC DNA]</scope>
    <source>
        <strain evidence="3 4">AFS004017</strain>
    </source>
</reference>
<feature type="chain" id="PRO_5011921270" evidence="2">
    <location>
        <begin position="27"/>
        <end position="446"/>
    </location>
</feature>
<comment type="caution">
    <text evidence="3">The sequence shown here is derived from an EMBL/GenBank/DDBJ whole genome shotgun (WGS) entry which is preliminary data.</text>
</comment>
<dbReference type="AlphaFoldDB" id="A0A2A7W5S0"/>
<feature type="signal peptide" evidence="2">
    <location>
        <begin position="1"/>
        <end position="26"/>
    </location>
</feature>
<name>A0A2A7W5S0_9BACI</name>
<feature type="region of interest" description="Disordered" evidence="1">
    <location>
        <begin position="379"/>
        <end position="418"/>
    </location>
</feature>
<protein>
    <submittedName>
        <fullName evidence="3">Transglycosylase</fullName>
    </submittedName>
</protein>
<dbReference type="EMBL" id="NUEL01000006">
    <property type="protein sequence ID" value="PEJ10758.1"/>
    <property type="molecule type" value="Genomic_DNA"/>
</dbReference>
<gene>
    <name evidence="3" type="ORF">CN684_03200</name>
</gene>
<feature type="region of interest" description="Disordered" evidence="1">
    <location>
        <begin position="43"/>
        <end position="65"/>
    </location>
</feature>
<organism evidence="3 4">
    <name type="scientific">Bacillus wiedmannii</name>
    <dbReference type="NCBI Taxonomy" id="1890302"/>
    <lineage>
        <taxon>Bacteria</taxon>
        <taxon>Bacillati</taxon>
        <taxon>Bacillota</taxon>
        <taxon>Bacilli</taxon>
        <taxon>Bacillales</taxon>
        <taxon>Bacillaceae</taxon>
        <taxon>Bacillus</taxon>
        <taxon>Bacillus cereus group</taxon>
    </lineage>
</organism>
<evidence type="ECO:0000313" key="3">
    <source>
        <dbReference type="EMBL" id="PEJ10758.1"/>
    </source>
</evidence>
<dbReference type="Proteomes" id="UP000220045">
    <property type="component" value="Unassembled WGS sequence"/>
</dbReference>
<sequence length="446" mass="52294">MKNVKFFLMSWLFIHMYLFFPLQSQAEEQIEPDQKLNEMNVQEENKEVQEQPEQVELNQGKEEQQEVANEQEVEKKIETNQGIITVNKPELKVDEEVRVIVEPKEQNVQSIKGILRLPKNGDQYEQERVLSFKYEEETKRWIANYKVETFDLQGDWNLQLIQSYKENEKEELTENEVKVPLIRINNEMPTLDKELPKLHKVTIDDTKGNVIERKQGDSIRVRVKATDVESVVKEVRVTLKGKENKEITFLLDYNKRDMDWQKVFEITDALPIGAYEILVEIVDAAGNKLVEESEYIVSILEQKPEENKKIEERENEDKLEVKEETEKQEDSKVEIPLPEEKLPVVQIPKKEEKVNDLIKEPLKEKEKITYVIKEPLTDNKEVNKAKAQKDKDNNNQVISKKKEKKEEPEDKKEAKSEQGIQASNVFAIMSGLFVLFLVLKSNKEWG</sequence>
<feature type="region of interest" description="Disordered" evidence="1">
    <location>
        <begin position="307"/>
        <end position="335"/>
    </location>
</feature>
<proteinExistence type="predicted"/>
<feature type="compositionally biased region" description="Basic and acidic residues" evidence="1">
    <location>
        <begin position="404"/>
        <end position="416"/>
    </location>
</feature>
<accession>A0A2A7W5S0</accession>
<feature type="compositionally biased region" description="Basic and acidic residues" evidence="1">
    <location>
        <begin position="379"/>
        <end position="393"/>
    </location>
</feature>
<dbReference type="RefSeq" id="WP_098093071.1">
    <property type="nucleotide sequence ID" value="NZ_NUEL01000006.1"/>
</dbReference>
<keyword evidence="2" id="KW-0732">Signal</keyword>
<evidence type="ECO:0000256" key="2">
    <source>
        <dbReference type="SAM" id="SignalP"/>
    </source>
</evidence>
<evidence type="ECO:0000256" key="1">
    <source>
        <dbReference type="SAM" id="MobiDB-lite"/>
    </source>
</evidence>